<accession>A0A402C5H1</accession>
<organism evidence="3 4">
    <name type="scientific">Rhodococcus wratislaviensis</name>
    <name type="common">Tsukamurella wratislaviensis</name>
    <dbReference type="NCBI Taxonomy" id="44752"/>
    <lineage>
        <taxon>Bacteria</taxon>
        <taxon>Bacillati</taxon>
        <taxon>Actinomycetota</taxon>
        <taxon>Actinomycetes</taxon>
        <taxon>Mycobacteriales</taxon>
        <taxon>Nocardiaceae</taxon>
        <taxon>Rhodococcus</taxon>
    </lineage>
</organism>
<evidence type="ECO:0000259" key="2">
    <source>
        <dbReference type="Pfam" id="PF00171"/>
    </source>
</evidence>
<dbReference type="InterPro" id="IPR016161">
    <property type="entry name" value="Ald_DH/histidinol_DH"/>
</dbReference>
<feature type="region of interest" description="Disordered" evidence="1">
    <location>
        <begin position="71"/>
        <end position="105"/>
    </location>
</feature>
<evidence type="ECO:0000313" key="3">
    <source>
        <dbReference type="EMBL" id="GCE38895.1"/>
    </source>
</evidence>
<name>A0A402C5H1_RHOWR</name>
<keyword evidence="4" id="KW-1185">Reference proteome</keyword>
<comment type="caution">
    <text evidence="3">The sequence shown here is derived from an EMBL/GenBank/DDBJ whole genome shotgun (WGS) entry which is preliminary data.</text>
</comment>
<dbReference type="EMBL" id="BHYM01000023">
    <property type="protein sequence ID" value="GCE38895.1"/>
    <property type="molecule type" value="Genomic_DNA"/>
</dbReference>
<reference evidence="3 4" key="1">
    <citation type="submission" date="2018-11" db="EMBL/GenBank/DDBJ databases">
        <title>Microbial catabolism of amino acid.</title>
        <authorList>
            <person name="Hibi M."/>
            <person name="Ogawa J."/>
        </authorList>
    </citation>
    <scope>NUCLEOTIDE SEQUENCE [LARGE SCALE GENOMIC DNA]</scope>
    <source>
        <strain evidence="3 4">C31-06</strain>
    </source>
</reference>
<feature type="compositionally biased region" description="Basic and acidic residues" evidence="1">
    <location>
        <begin position="92"/>
        <end position="105"/>
    </location>
</feature>
<evidence type="ECO:0000256" key="1">
    <source>
        <dbReference type="SAM" id="MobiDB-lite"/>
    </source>
</evidence>
<dbReference type="InterPro" id="IPR016163">
    <property type="entry name" value="Ald_DH_C"/>
</dbReference>
<dbReference type="PANTHER" id="PTHR11699">
    <property type="entry name" value="ALDEHYDE DEHYDROGENASE-RELATED"/>
    <property type="match status" value="1"/>
</dbReference>
<evidence type="ECO:0000313" key="4">
    <source>
        <dbReference type="Proteomes" id="UP000287519"/>
    </source>
</evidence>
<dbReference type="Pfam" id="PF00171">
    <property type="entry name" value="Aldedh"/>
    <property type="match status" value="1"/>
</dbReference>
<proteinExistence type="predicted"/>
<dbReference type="Gene3D" id="3.40.309.10">
    <property type="entry name" value="Aldehyde Dehydrogenase, Chain A, domain 2"/>
    <property type="match status" value="1"/>
</dbReference>
<feature type="domain" description="Aldehyde dehydrogenase" evidence="2">
    <location>
        <begin position="286"/>
        <end position="387"/>
    </location>
</feature>
<dbReference type="InterPro" id="IPR015590">
    <property type="entry name" value="Aldehyde_DH_dom"/>
</dbReference>
<dbReference type="AlphaFoldDB" id="A0A402C5H1"/>
<dbReference type="Proteomes" id="UP000287519">
    <property type="component" value="Unassembled WGS sequence"/>
</dbReference>
<protein>
    <submittedName>
        <fullName evidence="3">Aldehyde dehydrogenase</fullName>
    </submittedName>
</protein>
<dbReference type="GO" id="GO:0016620">
    <property type="term" value="F:oxidoreductase activity, acting on the aldehyde or oxo group of donors, NAD or NADP as acceptor"/>
    <property type="evidence" value="ECO:0007669"/>
    <property type="project" value="InterPro"/>
</dbReference>
<sequence length="436" mass="48377">MRTFDGDVVHRQSWARPDLDDHRNVGEQADGHRIGEFDRQIGVQREHDLLIPHRPELEALLVDEQFGEPEVALPRPDSAADAVGTVRRHRGQDHPRKLPVEPADQARKRIGGKRIENRDRERAGPQFGDVVHDGPRPLDVREHLARRMRERRARRGDPQLPSPAIEQFDTQIAFESADRLRQRRLRDEQRPRSLGDAAVIGHGDQVFGVPDVHHQSLATTRSGTRAWAPHPAAPPALSTSMWVSYLVLPTIRRGKTCHNSSMNRRFVMPKCTRIFSSVAPPNGTCEQGARRVAGGHAYSEGNLATGYFVPPTILELPSQARDAWREELFGPVLAVRRARTVDAAFGLASDSEFGLSAAIFTQDLTHTLDAIDDIDVGILHIDSNPPARTPTTLSAARRRADTLHAVTSIGSLAVHVVEHANPRIAVLQGHIPDRSS</sequence>
<gene>
    <name evidence="3" type="ORF">Rhow_002419</name>
</gene>
<dbReference type="SUPFAM" id="SSF53720">
    <property type="entry name" value="ALDH-like"/>
    <property type="match status" value="1"/>
</dbReference>